<gene>
    <name evidence="2" type="ORF">L861_08780</name>
</gene>
<dbReference type="STRING" id="1121939.L861_08780"/>
<accession>S2KPR4</accession>
<evidence type="ECO:0000256" key="1">
    <source>
        <dbReference type="SAM" id="MobiDB-lite"/>
    </source>
</evidence>
<evidence type="ECO:0008006" key="4">
    <source>
        <dbReference type="Google" id="ProtNLM"/>
    </source>
</evidence>
<dbReference type="EMBL" id="ASTJ01000024">
    <property type="protein sequence ID" value="EPC02458.1"/>
    <property type="molecule type" value="Genomic_DNA"/>
</dbReference>
<sequence>MKRSSLTPQERTHSLVTHDRPRWPWRLAVIALGSVLLTACAAQPGADLPEYGDSVRRMIELQTYPPEDEVGTMRGDKPAAAMRAYRQPPTSGQASQAPMVVMP</sequence>
<name>S2KPR4_LITA3</name>
<organism evidence="2 3">
    <name type="scientific">Litchfieldella anticariensis (strain DSM 16096 / CECT 5854 / CIP 108499 / LMG 22089 / FP35)</name>
    <name type="common">Halomonas anticariensis</name>
    <dbReference type="NCBI Taxonomy" id="1121939"/>
    <lineage>
        <taxon>Bacteria</taxon>
        <taxon>Pseudomonadati</taxon>
        <taxon>Pseudomonadota</taxon>
        <taxon>Gammaproteobacteria</taxon>
        <taxon>Oceanospirillales</taxon>
        <taxon>Halomonadaceae</taxon>
        <taxon>Litchfieldella</taxon>
    </lineage>
</organism>
<dbReference type="Proteomes" id="UP000014463">
    <property type="component" value="Unassembled WGS sequence"/>
</dbReference>
<feature type="region of interest" description="Disordered" evidence="1">
    <location>
        <begin position="83"/>
        <end position="103"/>
    </location>
</feature>
<dbReference type="OrthoDB" id="6172292at2"/>
<dbReference type="RefSeq" id="WP_016416368.1">
    <property type="nucleotide sequence ID" value="NZ_AUAB01000002.1"/>
</dbReference>
<dbReference type="AlphaFoldDB" id="S2KPR4"/>
<reference evidence="2 3" key="1">
    <citation type="journal article" date="2013" name="Genome Announc.">
        <title>Draft genome sequence of the moderately halophilic gammaproteobacterium Halomonas anticariensis FP35.</title>
        <authorList>
            <person name="Tahrioui A."/>
            <person name="Quesada E."/>
            <person name="Llamas I."/>
        </authorList>
    </citation>
    <scope>NUCLEOTIDE SEQUENCE [LARGE SCALE GENOMIC DNA]</scope>
    <source>
        <strain evidence="3">DSM 16096 / CECT 5854 / LMG 22089 / FP35</strain>
    </source>
</reference>
<dbReference type="PATRIC" id="fig|1121939.11.peg.1865"/>
<evidence type="ECO:0000313" key="3">
    <source>
        <dbReference type="Proteomes" id="UP000014463"/>
    </source>
</evidence>
<proteinExistence type="predicted"/>
<keyword evidence="3" id="KW-1185">Reference proteome</keyword>
<evidence type="ECO:0000313" key="2">
    <source>
        <dbReference type="EMBL" id="EPC02458.1"/>
    </source>
</evidence>
<protein>
    <recommendedName>
        <fullName evidence="4">Lipoprotein</fullName>
    </recommendedName>
</protein>
<comment type="caution">
    <text evidence="2">The sequence shown here is derived from an EMBL/GenBank/DDBJ whole genome shotgun (WGS) entry which is preliminary data.</text>
</comment>